<comment type="subcellular location">
    <subcellularLocation>
        <location evidence="1">Nucleus</location>
    </subcellularLocation>
</comment>
<keyword evidence="12" id="KW-1185">Reference proteome</keyword>
<dbReference type="EMBL" id="CAKXYY010000003">
    <property type="protein sequence ID" value="CAH2351387.1"/>
    <property type="molecule type" value="Genomic_DNA"/>
</dbReference>
<feature type="region of interest" description="Disordered" evidence="8">
    <location>
        <begin position="46"/>
        <end position="70"/>
    </location>
</feature>
<evidence type="ECO:0000259" key="9">
    <source>
        <dbReference type="PROSITE" id="PS50016"/>
    </source>
</evidence>
<evidence type="ECO:0000256" key="6">
    <source>
        <dbReference type="ARBA" id="ARBA00023242"/>
    </source>
</evidence>
<gene>
    <name evidence="11" type="ORF">CLIB1423_03S05160</name>
</gene>
<name>A0A9P0QMF2_9ASCO</name>
<dbReference type="Proteomes" id="UP000837801">
    <property type="component" value="Unassembled WGS sequence"/>
</dbReference>
<proteinExistence type="predicted"/>
<dbReference type="PROSITE" id="PS51805">
    <property type="entry name" value="EPHD"/>
    <property type="match status" value="1"/>
</dbReference>
<evidence type="ECO:0000256" key="4">
    <source>
        <dbReference type="ARBA" id="ARBA00022771"/>
    </source>
</evidence>
<evidence type="ECO:0000256" key="8">
    <source>
        <dbReference type="SAM" id="MobiDB-lite"/>
    </source>
</evidence>
<keyword evidence="5" id="KW-0862">Zinc</keyword>
<dbReference type="InterPro" id="IPR034732">
    <property type="entry name" value="EPHD"/>
</dbReference>
<dbReference type="Pfam" id="PF10513">
    <property type="entry name" value="EPL1"/>
    <property type="match status" value="1"/>
</dbReference>
<dbReference type="InterPro" id="IPR019787">
    <property type="entry name" value="Znf_PHD-finger"/>
</dbReference>
<dbReference type="Pfam" id="PF13831">
    <property type="entry name" value="PHD_2"/>
    <property type="match status" value="1"/>
</dbReference>
<reference evidence="11" key="1">
    <citation type="submission" date="2022-03" db="EMBL/GenBank/DDBJ databases">
        <authorList>
            <person name="Legras J.-L."/>
            <person name="Devillers H."/>
            <person name="Grondin C."/>
        </authorList>
    </citation>
    <scope>NUCLEOTIDE SEQUENCE</scope>
    <source>
        <strain evidence="11">CLIB 1423</strain>
    </source>
</reference>
<dbReference type="PROSITE" id="PS01359">
    <property type="entry name" value="ZF_PHD_1"/>
    <property type="match status" value="1"/>
</dbReference>
<evidence type="ECO:0000313" key="11">
    <source>
        <dbReference type="EMBL" id="CAH2351387.1"/>
    </source>
</evidence>
<accession>A0A9P0QMF2</accession>
<evidence type="ECO:0000256" key="2">
    <source>
        <dbReference type="ARBA" id="ARBA00022723"/>
    </source>
</evidence>
<evidence type="ECO:0000256" key="5">
    <source>
        <dbReference type="ARBA" id="ARBA00022833"/>
    </source>
</evidence>
<keyword evidence="6" id="KW-0539">Nucleus</keyword>
<dbReference type="InterPro" id="IPR011011">
    <property type="entry name" value="Znf_FYVE_PHD"/>
</dbReference>
<dbReference type="InterPro" id="IPR050701">
    <property type="entry name" value="Histone_Mod_Regulator"/>
</dbReference>
<feature type="compositionally biased region" description="Polar residues" evidence="8">
    <location>
        <begin position="46"/>
        <end position="64"/>
    </location>
</feature>
<dbReference type="GO" id="GO:0006357">
    <property type="term" value="P:regulation of transcription by RNA polymerase II"/>
    <property type="evidence" value="ECO:0007669"/>
    <property type="project" value="TreeGrafter"/>
</dbReference>
<evidence type="ECO:0000256" key="7">
    <source>
        <dbReference type="PROSITE-ProRule" id="PRU00146"/>
    </source>
</evidence>
<dbReference type="GO" id="GO:0005634">
    <property type="term" value="C:nucleus"/>
    <property type="evidence" value="ECO:0007669"/>
    <property type="project" value="UniProtKB-SubCell"/>
</dbReference>
<dbReference type="InterPro" id="IPR001965">
    <property type="entry name" value="Znf_PHD"/>
</dbReference>
<dbReference type="PANTHER" id="PTHR13793:SF107">
    <property type="entry name" value="BROMODOMAIN-CONTAINING PROTEIN HOMOLOG"/>
    <property type="match status" value="1"/>
</dbReference>
<feature type="domain" description="PHD-type" evidence="10">
    <location>
        <begin position="274"/>
        <end position="392"/>
    </location>
</feature>
<dbReference type="CDD" id="cd15492">
    <property type="entry name" value="PHD_BRPF_JADE_like"/>
    <property type="match status" value="1"/>
</dbReference>
<dbReference type="InterPro" id="IPR019786">
    <property type="entry name" value="Zinc_finger_PHD-type_CS"/>
</dbReference>
<dbReference type="AlphaFoldDB" id="A0A9P0QMF2"/>
<evidence type="ECO:0000313" key="12">
    <source>
        <dbReference type="Proteomes" id="UP000837801"/>
    </source>
</evidence>
<evidence type="ECO:0000256" key="3">
    <source>
        <dbReference type="ARBA" id="ARBA00022737"/>
    </source>
</evidence>
<sequence>MSAGGFPIVDTSKPREERDYKELYSDLDESDILNVYVRTSIENQEVNNLNGTGEPSPSNGNNANGEKHVDNNLKAPSFRKIAKPAFNHPKFSKTLVDYGFQDPSKPIRNHSSKTLTRPFSCDDIQEMAVKKQKLVEYDLDEQDLLYLAQRNDKSSNTIKLTPEIFEILITILENEWNVLELKLSSRENSSTNKGILKLDNGGDVHKYGNDDGIVEGSFMEQKCAVCNDSDCDNSNAIVFCDGCDIAVHQECYGIAFIPEGQWLCRKCMINKNREVHCIFCPSTTGAFKQLDSSMWSHVICALWITELYFANPIYMEPIEGVDTIPKNRWKLTCYICKKRNVGACIQCHNKNCFQAYHVTCAKRSGLHMKLTKGIVGAINNKATLRTYCDKHGGHDLRDHLDIMRGIEKTRLYFRDLKILNDKNAKILRKQEIDNKLNTFKWKTENDTPIAPHKFSQVLEDKLMELKVMERNTAYANGGDGNSSLKHLAIAPNTSKEMKKLEIKQITFDICKYWCLKRESKNGAPLTRKNNNMELSSIIYGSNEQEEINNKLEFGRILIEDLDRVLLLVENVVERQEILLTDAELSLDIIDGIYFPTRQVLLEILGKHRSSQSSTNSAGNSTIFDHLYENLDSYKLESNSVEAFVHDLRNICTKIISESGKASQITKLSKKILKELDRQNWQELDRKLLKDIDHDEILKLPYVNVTGSNVNFKEVNAYKELLREDLSEVESLNGDEESELDGLIRS</sequence>
<dbReference type="FunFam" id="3.30.40.10:FF:000007">
    <property type="entry name" value="Bromodomain containing 1, isoform CRA_b"/>
    <property type="match status" value="1"/>
</dbReference>
<dbReference type="Pfam" id="PF13832">
    <property type="entry name" value="zf-HC5HC2H_2"/>
    <property type="match status" value="1"/>
</dbReference>
<dbReference type="PANTHER" id="PTHR13793">
    <property type="entry name" value="PHD FINGER PROTEINS"/>
    <property type="match status" value="1"/>
</dbReference>
<organism evidence="11 12">
    <name type="scientific">[Candida] railenensis</name>
    <dbReference type="NCBI Taxonomy" id="45579"/>
    <lineage>
        <taxon>Eukaryota</taxon>
        <taxon>Fungi</taxon>
        <taxon>Dikarya</taxon>
        <taxon>Ascomycota</taxon>
        <taxon>Saccharomycotina</taxon>
        <taxon>Pichiomycetes</taxon>
        <taxon>Debaryomycetaceae</taxon>
        <taxon>Kurtzmaniella</taxon>
    </lineage>
</organism>
<keyword evidence="4 7" id="KW-0863">Zinc-finger</keyword>
<dbReference type="OrthoDB" id="20839at2759"/>
<keyword evidence="3" id="KW-0677">Repeat</keyword>
<evidence type="ECO:0000259" key="10">
    <source>
        <dbReference type="PROSITE" id="PS51805"/>
    </source>
</evidence>
<evidence type="ECO:0000256" key="1">
    <source>
        <dbReference type="ARBA" id="ARBA00004123"/>
    </source>
</evidence>
<dbReference type="InterPro" id="IPR019542">
    <property type="entry name" value="Enhancer_polycomb-like_N"/>
</dbReference>
<comment type="caution">
    <text evidence="11">The sequence shown here is derived from an EMBL/GenBank/DDBJ whole genome shotgun (WGS) entry which is preliminary data.</text>
</comment>
<keyword evidence="2" id="KW-0479">Metal-binding</keyword>
<dbReference type="InterPro" id="IPR013083">
    <property type="entry name" value="Znf_RING/FYVE/PHD"/>
</dbReference>
<feature type="domain" description="PHD-type" evidence="9">
    <location>
        <begin position="220"/>
        <end position="270"/>
    </location>
</feature>
<dbReference type="PROSITE" id="PS50016">
    <property type="entry name" value="ZF_PHD_2"/>
    <property type="match status" value="1"/>
</dbReference>
<protein>
    <submittedName>
        <fullName evidence="11">NuA3 HAT complex component Nto1p</fullName>
    </submittedName>
</protein>
<dbReference type="GO" id="GO:0008270">
    <property type="term" value="F:zinc ion binding"/>
    <property type="evidence" value="ECO:0007669"/>
    <property type="project" value="UniProtKB-KW"/>
</dbReference>
<dbReference type="SMART" id="SM00249">
    <property type="entry name" value="PHD"/>
    <property type="match status" value="2"/>
</dbReference>
<dbReference type="Gene3D" id="3.30.40.10">
    <property type="entry name" value="Zinc/RING finger domain, C3HC4 (zinc finger)"/>
    <property type="match status" value="2"/>
</dbReference>
<dbReference type="SUPFAM" id="SSF57903">
    <property type="entry name" value="FYVE/PHD zinc finger"/>
    <property type="match status" value="2"/>
</dbReference>